<proteinExistence type="predicted"/>
<dbReference type="Proteomes" id="UP000028582">
    <property type="component" value="Unassembled WGS sequence"/>
</dbReference>
<dbReference type="EMBL" id="ANJA01000348">
    <property type="protein sequence ID" value="ETO84229.1"/>
    <property type="molecule type" value="Genomic_DNA"/>
</dbReference>
<accession>A0A081AZB8</accession>
<gene>
    <name evidence="1" type="ORF">F444_01853</name>
</gene>
<reference evidence="1 2" key="1">
    <citation type="submission" date="2013-11" db="EMBL/GenBank/DDBJ databases">
        <title>The Genome Sequence of Phytophthora parasitica P1976.</title>
        <authorList>
            <consortium name="The Broad Institute Genomics Platform"/>
            <person name="Russ C."/>
            <person name="Tyler B."/>
            <person name="Panabieres F."/>
            <person name="Shan W."/>
            <person name="Tripathy S."/>
            <person name="Grunwald N."/>
            <person name="Machado M."/>
            <person name="Johnson C.S."/>
            <person name="Walker B."/>
            <person name="Young S."/>
            <person name="Zeng Q."/>
            <person name="Gargeya S."/>
            <person name="Fitzgerald M."/>
            <person name="Haas B."/>
            <person name="Abouelleil A."/>
            <person name="Allen A.W."/>
            <person name="Alvarado L."/>
            <person name="Arachchi H.M."/>
            <person name="Berlin A.M."/>
            <person name="Chapman S.B."/>
            <person name="Gainer-Dewar J."/>
            <person name="Goldberg J."/>
            <person name="Griggs A."/>
            <person name="Gujja S."/>
            <person name="Hansen M."/>
            <person name="Howarth C."/>
            <person name="Imamovic A."/>
            <person name="Ireland A."/>
            <person name="Larimer J."/>
            <person name="McCowan C."/>
            <person name="Murphy C."/>
            <person name="Pearson M."/>
            <person name="Poon T.W."/>
            <person name="Priest M."/>
            <person name="Roberts A."/>
            <person name="Saif S."/>
            <person name="Shea T."/>
            <person name="Sisk P."/>
            <person name="Sykes S."/>
            <person name="Wortman J."/>
            <person name="Nusbaum C."/>
            <person name="Birren B."/>
        </authorList>
    </citation>
    <scope>NUCLEOTIDE SEQUENCE [LARGE SCALE GENOMIC DNA]</scope>
    <source>
        <strain evidence="1 2">P1976</strain>
    </source>
</reference>
<evidence type="ECO:0000313" key="1">
    <source>
        <dbReference type="EMBL" id="ETO84229.1"/>
    </source>
</evidence>
<comment type="caution">
    <text evidence="1">The sequence shown here is derived from an EMBL/GenBank/DDBJ whole genome shotgun (WGS) entry which is preliminary data.</text>
</comment>
<evidence type="ECO:0000313" key="2">
    <source>
        <dbReference type="Proteomes" id="UP000028582"/>
    </source>
</evidence>
<sequence>MGWLLSVIKEPRLLATSRKSNYEAVKSYSNSDAYLQKFERYTVLAVITIPPEMFLGTLRTRSDEFYGYNSSSSAQFEATITYGSPPNFGSPSSKNCANTMVLRHDPIAIA</sequence>
<protein>
    <submittedName>
        <fullName evidence="1">Uncharacterized protein</fullName>
    </submittedName>
</protein>
<dbReference type="AlphaFoldDB" id="A0A081AZB8"/>
<name>A0A081AZB8_PHYNI</name>
<organism evidence="1 2">
    <name type="scientific">Phytophthora nicotianae P1976</name>
    <dbReference type="NCBI Taxonomy" id="1317066"/>
    <lineage>
        <taxon>Eukaryota</taxon>
        <taxon>Sar</taxon>
        <taxon>Stramenopiles</taxon>
        <taxon>Oomycota</taxon>
        <taxon>Peronosporomycetes</taxon>
        <taxon>Peronosporales</taxon>
        <taxon>Peronosporaceae</taxon>
        <taxon>Phytophthora</taxon>
    </lineage>
</organism>